<protein>
    <recommendedName>
        <fullName evidence="5">Glucose-1-phosphate thymidylyltransferase</fullName>
    </recommendedName>
</protein>
<evidence type="ECO:0000313" key="4">
    <source>
        <dbReference type="Proteomes" id="UP000001887"/>
    </source>
</evidence>
<dbReference type="Proteomes" id="UP000001887">
    <property type="component" value="Chromosome"/>
</dbReference>
<dbReference type="HOGENOM" id="CLU_055419_0_0_0"/>
<dbReference type="SUPFAM" id="SSF51161">
    <property type="entry name" value="Trimeric LpxA-like enzymes"/>
    <property type="match status" value="1"/>
</dbReference>
<keyword evidence="1" id="KW-0808">Transferase</keyword>
<dbReference type="PANTHER" id="PTHR43584">
    <property type="entry name" value="NUCLEOTIDYL TRANSFERASE"/>
    <property type="match status" value="1"/>
</dbReference>
<dbReference type="STRING" id="530564.Psta_0489"/>
<keyword evidence="4" id="KW-1185">Reference proteome</keyword>
<dbReference type="InterPro" id="IPR023917">
    <property type="entry name" value="Bifunctiontional_GlmU_bac-type"/>
</dbReference>
<accession>D2R3E6</accession>
<sequence length="419" mass="45722">MQLVLFEDEFVPKLYPITVGRPAFATTVGSYRLIDWMSFLAQDVGAKIRAVVRPHLTTILHIDYPQLAAVPSPGDLPVLLVNARMVPSRTVCENLLALLKTGQSGLVRSGDALAAALITDPALLPPTSNDLKKFLDYLHSSVWAKLPTISGNFPLLDYPHDTVRHNLSIIDENLAHRLARGNFQEIATGVFAAEGATLGAYCVTDTSKGPVLLDQGATVGPYTLLRGPAYIGPKSRVLEHSAIKDAVSLGHTTKIGGEVEASIVEPYTNKQHHGFLGHSYLGSWINLGAGTCNSDLKNTYGMVKMEYRGEHVQTGMQFVGCMMGDYSKSAINTGIFTGKTVGACSMVYGFVTTNVPSFVNYARLFGQVTELPPDVMIATQQRMFQRRSVSQRPCDSQLIHDMYELTRHERQLAGEPLSL</sequence>
<proteinExistence type="predicted"/>
<evidence type="ECO:0000256" key="1">
    <source>
        <dbReference type="ARBA" id="ARBA00022679"/>
    </source>
</evidence>
<dbReference type="NCBIfam" id="TIGR03991">
    <property type="entry name" value="alt_bact_glmU"/>
    <property type="match status" value="1"/>
</dbReference>
<dbReference type="CDD" id="cd16913">
    <property type="entry name" value="YkuD_like"/>
    <property type="match status" value="1"/>
</dbReference>
<evidence type="ECO:0000256" key="2">
    <source>
        <dbReference type="ARBA" id="ARBA00023315"/>
    </source>
</evidence>
<evidence type="ECO:0000313" key="3">
    <source>
        <dbReference type="EMBL" id="ADB15177.1"/>
    </source>
</evidence>
<organism evidence="3 4">
    <name type="scientific">Pirellula staleyi (strain ATCC 27377 / DSM 6068 / ICPB 4128)</name>
    <name type="common">Pirella staleyi</name>
    <dbReference type="NCBI Taxonomy" id="530564"/>
    <lineage>
        <taxon>Bacteria</taxon>
        <taxon>Pseudomonadati</taxon>
        <taxon>Planctomycetota</taxon>
        <taxon>Planctomycetia</taxon>
        <taxon>Pirellulales</taxon>
        <taxon>Pirellulaceae</taxon>
        <taxon>Pirellula</taxon>
    </lineage>
</organism>
<dbReference type="InterPro" id="IPR011004">
    <property type="entry name" value="Trimer_LpxA-like_sf"/>
</dbReference>
<dbReference type="GO" id="GO:0016746">
    <property type="term" value="F:acyltransferase activity"/>
    <property type="evidence" value="ECO:0007669"/>
    <property type="project" value="UniProtKB-KW"/>
</dbReference>
<dbReference type="InterPro" id="IPR050065">
    <property type="entry name" value="GlmU-like"/>
</dbReference>
<dbReference type="AlphaFoldDB" id="D2R3E6"/>
<dbReference type="Gene3D" id="2.160.10.10">
    <property type="entry name" value="Hexapeptide repeat proteins"/>
    <property type="match status" value="1"/>
</dbReference>
<evidence type="ECO:0008006" key="5">
    <source>
        <dbReference type="Google" id="ProtNLM"/>
    </source>
</evidence>
<gene>
    <name evidence="3" type="ordered locus">Psta_0489</name>
</gene>
<dbReference type="InterPro" id="IPR005490">
    <property type="entry name" value="LD_TPept_cat_dom"/>
</dbReference>
<dbReference type="CDD" id="cd05635">
    <property type="entry name" value="LbH_unknown"/>
    <property type="match status" value="1"/>
</dbReference>
<name>D2R3E6_PIRSD</name>
<keyword evidence="2" id="KW-0012">Acyltransferase</keyword>
<dbReference type="GO" id="GO:0016779">
    <property type="term" value="F:nucleotidyltransferase activity"/>
    <property type="evidence" value="ECO:0007669"/>
    <property type="project" value="UniProtKB-ARBA"/>
</dbReference>
<reference evidence="3 4" key="1">
    <citation type="journal article" date="2009" name="Stand. Genomic Sci.">
        <title>Complete genome sequence of Pirellula staleyi type strain (ATCC 27377).</title>
        <authorList>
            <person name="Clum A."/>
            <person name="Tindall B.J."/>
            <person name="Sikorski J."/>
            <person name="Ivanova N."/>
            <person name="Mavrommatis K."/>
            <person name="Lucas S."/>
            <person name="Glavina del Rio T."/>
            <person name="Nolan M."/>
            <person name="Chen F."/>
            <person name="Tice H."/>
            <person name="Pitluck S."/>
            <person name="Cheng J.F."/>
            <person name="Chertkov O."/>
            <person name="Brettin T."/>
            <person name="Han C."/>
            <person name="Detter J.C."/>
            <person name="Kuske C."/>
            <person name="Bruce D."/>
            <person name="Goodwin L."/>
            <person name="Ovchinikova G."/>
            <person name="Pati A."/>
            <person name="Mikhailova N."/>
            <person name="Chen A."/>
            <person name="Palaniappan K."/>
            <person name="Land M."/>
            <person name="Hauser L."/>
            <person name="Chang Y.J."/>
            <person name="Jeffries C.D."/>
            <person name="Chain P."/>
            <person name="Rohde M."/>
            <person name="Goker M."/>
            <person name="Bristow J."/>
            <person name="Eisen J.A."/>
            <person name="Markowitz V."/>
            <person name="Hugenholtz P."/>
            <person name="Kyrpides N.C."/>
            <person name="Klenk H.P."/>
            <person name="Lapidus A."/>
        </authorList>
    </citation>
    <scope>NUCLEOTIDE SEQUENCE [LARGE SCALE GENOMIC DNA]</scope>
    <source>
        <strain evidence="4">ATCC 27377 / DSM 6068 / ICPB 4128</strain>
    </source>
</reference>
<dbReference type="PANTHER" id="PTHR43584:SF9">
    <property type="entry name" value="TRANSFERASE HEXAPEPTIDE REPEAT CONTAINING PROTEIN"/>
    <property type="match status" value="1"/>
</dbReference>
<dbReference type="OrthoDB" id="234332at2"/>
<dbReference type="eggNOG" id="COG1207">
    <property type="taxonomic scope" value="Bacteria"/>
</dbReference>
<dbReference type="EMBL" id="CP001848">
    <property type="protein sequence ID" value="ADB15177.1"/>
    <property type="molecule type" value="Genomic_DNA"/>
</dbReference>
<dbReference type="Pfam" id="PF13562">
    <property type="entry name" value="NTP_transf_4"/>
    <property type="match status" value="1"/>
</dbReference>
<dbReference type="KEGG" id="psl:Psta_0489"/>